<organism evidence="1 2">
    <name type="scientific">Bradyrhizobium brasilense</name>
    <dbReference type="NCBI Taxonomy" id="1419277"/>
    <lineage>
        <taxon>Bacteria</taxon>
        <taxon>Pseudomonadati</taxon>
        <taxon>Pseudomonadota</taxon>
        <taxon>Alphaproteobacteria</taxon>
        <taxon>Hyphomicrobiales</taxon>
        <taxon>Nitrobacteraceae</taxon>
        <taxon>Bradyrhizobium</taxon>
    </lineage>
</organism>
<gene>
    <name evidence="1" type="ORF">SAMN05216337_105010</name>
</gene>
<reference evidence="1 2" key="1">
    <citation type="submission" date="2016-10" db="EMBL/GenBank/DDBJ databases">
        <authorList>
            <person name="de Groot N.N."/>
        </authorList>
    </citation>
    <scope>NUCLEOTIDE SEQUENCE [LARGE SCALE GENOMIC DNA]</scope>
    <source>
        <strain evidence="1 2">R5</strain>
    </source>
</reference>
<name>A0A1G7JTU7_9BRAD</name>
<proteinExistence type="predicted"/>
<evidence type="ECO:0000313" key="1">
    <source>
        <dbReference type="EMBL" id="SDF28301.1"/>
    </source>
</evidence>
<dbReference type="AlphaFoldDB" id="A0A1G7JTU7"/>
<sequence>MENSGHNLGNSLRGLGHLMPSDLSDRHVQRCDVLSAQWSLNQANRPSFRDNVQHSVKGLLAWGRGKPNLNFAVIGCHADQMNFASRLHNRKTVSERVVSKQKPRPIFGQLGTGPRWSGFDQVPMLSPTASGNQRKLSPSDVPPRWDYFFELGLLL</sequence>
<dbReference type="Proteomes" id="UP000199245">
    <property type="component" value="Unassembled WGS sequence"/>
</dbReference>
<evidence type="ECO:0000313" key="2">
    <source>
        <dbReference type="Proteomes" id="UP000199245"/>
    </source>
</evidence>
<protein>
    <submittedName>
        <fullName evidence="1">Uncharacterized protein</fullName>
    </submittedName>
</protein>
<accession>A0A1G7JTU7</accession>
<dbReference type="EMBL" id="FMZW01000050">
    <property type="protein sequence ID" value="SDF28301.1"/>
    <property type="molecule type" value="Genomic_DNA"/>
</dbReference>